<feature type="compositionally biased region" description="Basic and acidic residues" evidence="1">
    <location>
        <begin position="492"/>
        <end position="502"/>
    </location>
</feature>
<feature type="compositionally biased region" description="Polar residues" evidence="1">
    <location>
        <begin position="518"/>
        <end position="532"/>
    </location>
</feature>
<feature type="compositionally biased region" description="Low complexity" evidence="1">
    <location>
        <begin position="39"/>
        <end position="57"/>
    </location>
</feature>
<dbReference type="AlphaFoldDB" id="A0A8T1YUF4"/>
<dbReference type="Pfam" id="PF12872">
    <property type="entry name" value="OST-HTH"/>
    <property type="match status" value="2"/>
</dbReference>
<dbReference type="GO" id="GO:0004540">
    <property type="term" value="F:RNA nuclease activity"/>
    <property type="evidence" value="ECO:0007669"/>
    <property type="project" value="InterPro"/>
</dbReference>
<feature type="compositionally biased region" description="Basic and acidic residues" evidence="1">
    <location>
        <begin position="852"/>
        <end position="872"/>
    </location>
</feature>
<evidence type="ECO:0000313" key="3">
    <source>
        <dbReference type="EMBL" id="KAG7550107.1"/>
    </source>
</evidence>
<dbReference type="InterPro" id="IPR024768">
    <property type="entry name" value="Marf1"/>
</dbReference>
<keyword evidence="4" id="KW-1185">Reference proteome</keyword>
<dbReference type="InterPro" id="IPR025677">
    <property type="entry name" value="OST-HTH-assoc_dom"/>
</dbReference>
<reference evidence="3 4" key="1">
    <citation type="submission" date="2020-12" db="EMBL/GenBank/DDBJ databases">
        <title>Concerted genomic and epigenomic changes stabilize Arabidopsis allopolyploids.</title>
        <authorList>
            <person name="Chen Z."/>
        </authorList>
    </citation>
    <scope>NUCLEOTIDE SEQUENCE [LARGE SCALE GENOMIC DNA]</scope>
    <source>
        <strain evidence="3">Allo738</strain>
        <tissue evidence="3">Leaf</tissue>
    </source>
</reference>
<feature type="region of interest" description="Disordered" evidence="1">
    <location>
        <begin position="673"/>
        <end position="719"/>
    </location>
</feature>
<dbReference type="PANTHER" id="PTHR14379">
    <property type="entry name" value="LIMKAIN B LKAP"/>
    <property type="match status" value="1"/>
</dbReference>
<feature type="compositionally biased region" description="Basic and acidic residues" evidence="1">
    <location>
        <begin position="405"/>
        <end position="428"/>
    </location>
</feature>
<dbReference type="Proteomes" id="UP000694240">
    <property type="component" value="Chromosome 11"/>
</dbReference>
<feature type="region of interest" description="Disordered" evidence="1">
    <location>
        <begin position="823"/>
        <end position="920"/>
    </location>
</feature>
<name>A0A8T1YUF4_9BRAS</name>
<feature type="compositionally biased region" description="Low complexity" evidence="1">
    <location>
        <begin position="690"/>
        <end position="704"/>
    </location>
</feature>
<feature type="compositionally biased region" description="Basic and acidic residues" evidence="1">
    <location>
        <begin position="886"/>
        <end position="899"/>
    </location>
</feature>
<dbReference type="InterPro" id="IPR025605">
    <property type="entry name" value="OST-HTH/LOTUS_dom"/>
</dbReference>
<dbReference type="InterPro" id="IPR021139">
    <property type="entry name" value="NYN"/>
</dbReference>
<dbReference type="Pfam" id="PF14418">
    <property type="entry name" value="OHA"/>
    <property type="match status" value="1"/>
</dbReference>
<accession>A0A8T1YUF4</accession>
<dbReference type="CDD" id="cd10910">
    <property type="entry name" value="PIN_limkain_b1_N_like"/>
    <property type="match status" value="1"/>
</dbReference>
<dbReference type="PANTHER" id="PTHR14379:SF86">
    <property type="entry name" value="EMB|CAB71880.1"/>
    <property type="match status" value="1"/>
</dbReference>
<protein>
    <submittedName>
        <fullName evidence="3">NYN domain limkain-b1-type</fullName>
    </submittedName>
</protein>
<dbReference type="PROSITE" id="PS51644">
    <property type="entry name" value="HTH_OST"/>
    <property type="match status" value="2"/>
</dbReference>
<dbReference type="FunFam" id="3.30.420.610:FF:000018">
    <property type="entry name" value="Emb|CAB71880.1"/>
    <property type="match status" value="1"/>
</dbReference>
<feature type="domain" description="HTH OST-type" evidence="2">
    <location>
        <begin position="287"/>
        <end position="359"/>
    </location>
</feature>
<sequence length="920" mass="101584">MKFGSIPSKSLLFRLSSSSTTQSPRRTTTFLVTNIHSSPFSTTTSSGSNFVSGSSHSPSRRPQQDEESRSVRVSVWWDFLSCNLPVGVNVFKVAQSITAAIRNSGIKGPITITAFGDVLQLPRSNQDALSATGISLTHVPHGGKNSADRSLITDLMCWVSQNPPPAHLLLISSDKEFASVLHRLRMSNYNILLASKSSAPGVLCSAASIMWDWDALIKGECVSGKHFNQPPDGPYNSWYGHYRIPLLDPFAIATTTEQSSSVKIEELSESSSGSESVNSNAVNIRPIPKEVVDKIRLILSLYPKGAAITELRAELIKSNLAIDKDFYGHKKFSKFLLSMPDILRVATASDGLFIIHAVTEKNPPMRLDSSPDLSTAVDQKIKDKETVNAPSPKLVSDVELAAERRRDGSLGKKQENVMESDKIVKEESSESSQDPILVGQKDVKANDKPVETNQVALVAWSDSSMEDGFFQKLKRLWYGSPEMESEHLPEIMESEHLPEKKSVSGSGNKHKGDKDLKSSIQGTDPMSQTSPSFVAESVEEVKVGADEVDSKDKDASPGLLGRLLKSFKFWGKNTASSKDSSGNQELVNVDSQVHDIFAKESFWSDIESFINSPRGFAIVSHSRTREVMAKNLQEEGPSCLRLLDESSMLHLVTLLISDKKWIEENPSSSLPFRIIKGSSPGHRHASNGLSSIFSDSSKSQSQKQNGEKRGKNVAHAGVSVGSTDRKQLERYKSNAIADCQKLIKKITEEHPEGYSLIRFRKDFLEEYGYHLAVDKLGYENLQSLIRVMHGVRIASGYILPSTPSPNAKSKEDDSDLTFEELGPVSDATTTHPTTKKLPVYEPSLSEDEEDSGSERDNPEKKKQEMMSREGKESSLLQILDSYYTNKDGEFKKEKPEEKLVSNGRKQKPTKTYSFVKDSEV</sequence>
<evidence type="ECO:0000313" key="4">
    <source>
        <dbReference type="Proteomes" id="UP000694240"/>
    </source>
</evidence>
<organism evidence="3 4">
    <name type="scientific">Arabidopsis thaliana x Arabidopsis arenosa</name>
    <dbReference type="NCBI Taxonomy" id="1240361"/>
    <lineage>
        <taxon>Eukaryota</taxon>
        <taxon>Viridiplantae</taxon>
        <taxon>Streptophyta</taxon>
        <taxon>Embryophyta</taxon>
        <taxon>Tracheophyta</taxon>
        <taxon>Spermatophyta</taxon>
        <taxon>Magnoliopsida</taxon>
        <taxon>eudicotyledons</taxon>
        <taxon>Gunneridae</taxon>
        <taxon>Pentapetalae</taxon>
        <taxon>rosids</taxon>
        <taxon>malvids</taxon>
        <taxon>Brassicales</taxon>
        <taxon>Brassicaceae</taxon>
        <taxon>Camelineae</taxon>
        <taxon>Arabidopsis</taxon>
    </lineage>
</organism>
<evidence type="ECO:0000259" key="2">
    <source>
        <dbReference type="PROSITE" id="PS51644"/>
    </source>
</evidence>
<gene>
    <name evidence="3" type="ORF">ISN45_Aa06g009230</name>
</gene>
<evidence type="ECO:0000256" key="1">
    <source>
        <dbReference type="SAM" id="MobiDB-lite"/>
    </source>
</evidence>
<dbReference type="GO" id="GO:0010468">
    <property type="term" value="P:regulation of gene expression"/>
    <property type="evidence" value="ECO:0007669"/>
    <property type="project" value="InterPro"/>
</dbReference>
<feature type="domain" description="HTH OST-type" evidence="2">
    <location>
        <begin position="735"/>
        <end position="809"/>
    </location>
</feature>
<dbReference type="EMBL" id="JAEFBK010000011">
    <property type="protein sequence ID" value="KAG7550107.1"/>
    <property type="molecule type" value="Genomic_DNA"/>
</dbReference>
<dbReference type="Pfam" id="PF01936">
    <property type="entry name" value="NYN"/>
    <property type="match status" value="1"/>
</dbReference>
<comment type="caution">
    <text evidence="3">The sequence shown here is derived from an EMBL/GenBank/DDBJ whole genome shotgun (WGS) entry which is preliminary data.</text>
</comment>
<dbReference type="GO" id="GO:0005777">
    <property type="term" value="C:peroxisome"/>
    <property type="evidence" value="ECO:0007669"/>
    <property type="project" value="InterPro"/>
</dbReference>
<feature type="region of interest" description="Disordered" evidence="1">
    <location>
        <begin position="405"/>
        <end position="437"/>
    </location>
</feature>
<feature type="region of interest" description="Disordered" evidence="1">
    <location>
        <begin position="492"/>
        <end position="533"/>
    </location>
</feature>
<dbReference type="CDD" id="cd08824">
    <property type="entry name" value="LOTUS"/>
    <property type="match status" value="1"/>
</dbReference>
<feature type="region of interest" description="Disordered" evidence="1">
    <location>
        <begin position="39"/>
        <end position="67"/>
    </location>
</feature>
<proteinExistence type="predicted"/>